<evidence type="ECO:0000313" key="2">
    <source>
        <dbReference type="Proteomes" id="UP000287033"/>
    </source>
</evidence>
<accession>A0A401TID2</accession>
<organism evidence="1 2">
    <name type="scientific">Chiloscyllium punctatum</name>
    <name type="common">Brownbanded bambooshark</name>
    <name type="synonym">Hemiscyllium punctatum</name>
    <dbReference type="NCBI Taxonomy" id="137246"/>
    <lineage>
        <taxon>Eukaryota</taxon>
        <taxon>Metazoa</taxon>
        <taxon>Chordata</taxon>
        <taxon>Craniata</taxon>
        <taxon>Vertebrata</taxon>
        <taxon>Chondrichthyes</taxon>
        <taxon>Elasmobranchii</taxon>
        <taxon>Galeomorphii</taxon>
        <taxon>Galeoidea</taxon>
        <taxon>Orectolobiformes</taxon>
        <taxon>Hemiscylliidae</taxon>
        <taxon>Chiloscyllium</taxon>
    </lineage>
</organism>
<sequence length="155" mass="17082">MSEIREKLCEPLCLTHVPLHSFPRVAKGWRVGSQAEDADRGRKKHLYRMRMASPLLSLRWKGKNQAENAEQWRKYPRSGITRYDACVSQPTPHRLWEPSASGDTRCTSVSPFSPPADVDLSGVGPSVAGKCRVPGPWAGVTAVGRWSVPAPLHAG</sequence>
<dbReference type="EMBL" id="BEZZ01070948">
    <property type="protein sequence ID" value="GCC42409.1"/>
    <property type="molecule type" value="Genomic_DNA"/>
</dbReference>
<protein>
    <submittedName>
        <fullName evidence="1">Uncharacterized protein</fullName>
    </submittedName>
</protein>
<dbReference type="Proteomes" id="UP000287033">
    <property type="component" value="Unassembled WGS sequence"/>
</dbReference>
<keyword evidence="2" id="KW-1185">Reference proteome</keyword>
<evidence type="ECO:0000313" key="1">
    <source>
        <dbReference type="EMBL" id="GCC42409.1"/>
    </source>
</evidence>
<name>A0A401TID2_CHIPU</name>
<gene>
    <name evidence="1" type="ORF">chiPu_0026034</name>
</gene>
<comment type="caution">
    <text evidence="1">The sequence shown here is derived from an EMBL/GenBank/DDBJ whole genome shotgun (WGS) entry which is preliminary data.</text>
</comment>
<proteinExistence type="predicted"/>
<reference evidence="1 2" key="1">
    <citation type="journal article" date="2018" name="Nat. Ecol. Evol.">
        <title>Shark genomes provide insights into elasmobranch evolution and the origin of vertebrates.</title>
        <authorList>
            <person name="Hara Y"/>
            <person name="Yamaguchi K"/>
            <person name="Onimaru K"/>
            <person name="Kadota M"/>
            <person name="Koyanagi M"/>
            <person name="Keeley SD"/>
            <person name="Tatsumi K"/>
            <person name="Tanaka K"/>
            <person name="Motone F"/>
            <person name="Kageyama Y"/>
            <person name="Nozu R"/>
            <person name="Adachi N"/>
            <person name="Nishimura O"/>
            <person name="Nakagawa R"/>
            <person name="Tanegashima C"/>
            <person name="Kiyatake I"/>
            <person name="Matsumoto R"/>
            <person name="Murakumo K"/>
            <person name="Nishida K"/>
            <person name="Terakita A"/>
            <person name="Kuratani S"/>
            <person name="Sato K"/>
            <person name="Hyodo S Kuraku.S."/>
        </authorList>
    </citation>
    <scope>NUCLEOTIDE SEQUENCE [LARGE SCALE GENOMIC DNA]</scope>
</reference>
<dbReference type="AlphaFoldDB" id="A0A401TID2"/>